<dbReference type="Pfam" id="PF07589">
    <property type="entry name" value="PEP-CTERM"/>
    <property type="match status" value="1"/>
</dbReference>
<organism evidence="3 4">
    <name type="scientific">Microcystis flos-aquae Mf_WU_F_19750830_S460</name>
    <dbReference type="NCBI Taxonomy" id="2486237"/>
    <lineage>
        <taxon>Bacteria</taxon>
        <taxon>Bacillati</taxon>
        <taxon>Cyanobacteriota</taxon>
        <taxon>Cyanophyceae</taxon>
        <taxon>Oscillatoriophycideae</taxon>
        <taxon>Chroococcales</taxon>
        <taxon>Microcystaceae</taxon>
        <taxon>Microcystis</taxon>
    </lineage>
</organism>
<evidence type="ECO:0000256" key="1">
    <source>
        <dbReference type="SAM" id="SignalP"/>
    </source>
</evidence>
<evidence type="ECO:0000313" key="3">
    <source>
        <dbReference type="EMBL" id="TRV23817.1"/>
    </source>
</evidence>
<protein>
    <submittedName>
        <fullName evidence="3">PEP-CTERM sorting domain-containing protein</fullName>
    </submittedName>
</protein>
<dbReference type="EMBL" id="SFAN01000062">
    <property type="protein sequence ID" value="TRV23817.1"/>
    <property type="molecule type" value="Genomic_DNA"/>
</dbReference>
<dbReference type="AlphaFoldDB" id="A0A552LUD8"/>
<proteinExistence type="predicted"/>
<feature type="signal peptide" evidence="1">
    <location>
        <begin position="1"/>
        <end position="27"/>
    </location>
</feature>
<evidence type="ECO:0000259" key="2">
    <source>
        <dbReference type="Pfam" id="PF07589"/>
    </source>
</evidence>
<dbReference type="InterPro" id="IPR013424">
    <property type="entry name" value="Ice-binding_C"/>
</dbReference>
<feature type="domain" description="Ice-binding protein C-terminal" evidence="2">
    <location>
        <begin position="192"/>
        <end position="215"/>
    </location>
</feature>
<dbReference type="NCBIfam" id="TIGR02595">
    <property type="entry name" value="PEP_CTERM"/>
    <property type="match status" value="1"/>
</dbReference>
<comment type="caution">
    <text evidence="3">The sequence shown here is derived from an EMBL/GenBank/DDBJ whole genome shotgun (WGS) entry which is preliminary data.</text>
</comment>
<dbReference type="Gene3D" id="2.60.120.260">
    <property type="entry name" value="Galactose-binding domain-like"/>
    <property type="match status" value="1"/>
</dbReference>
<feature type="chain" id="PRO_5021889974" evidence="1">
    <location>
        <begin position="28"/>
        <end position="216"/>
    </location>
</feature>
<reference evidence="3 4" key="1">
    <citation type="submission" date="2019-01" db="EMBL/GenBank/DDBJ databases">
        <title>Coherence of Microcystis species and biogeography revealed through population genomics.</title>
        <authorList>
            <person name="Perez-Carrascal O.M."/>
            <person name="Terrat Y."/>
            <person name="Giani A."/>
            <person name="Fortin N."/>
            <person name="Tromas N."/>
            <person name="Shapiro B.J."/>
        </authorList>
    </citation>
    <scope>NUCLEOTIDE SEQUENCE [LARGE SCALE GENOMIC DNA]</scope>
    <source>
        <strain evidence="3">Mf_WU_F_19750830_S460</strain>
    </source>
</reference>
<evidence type="ECO:0000313" key="4">
    <source>
        <dbReference type="Proteomes" id="UP000320730"/>
    </source>
</evidence>
<gene>
    <name evidence="3" type="ORF">EWV40_07570</name>
</gene>
<name>A0A552LUD8_9CHRO</name>
<accession>A0A552LUD8</accession>
<dbReference type="Proteomes" id="UP000320730">
    <property type="component" value="Unassembled WGS sequence"/>
</dbReference>
<keyword evidence="1" id="KW-0732">Signal</keyword>
<sequence>MKLAITPLALSTATFGLMLGVAHNAQAGVIASDGTMGTQAGFNIINTVNKAGLVPNTPGPSHVASSSTSVGTSWQSANTTGNITFQFTSAKPVTLVGFKFWNLSGGGNTNLRGFRNVWVEYNDGTTWKNLLGTSSNPFTFVQGALSTAAQGPSNDINFAEVFATQVRFNVQSNYGAGGGSGRSGFAEIQFKTIPEPSASLALLALGLVGIGLRKRI</sequence>